<dbReference type="AlphaFoldDB" id="K7AQ07"/>
<dbReference type="RefSeq" id="WP_007637588.1">
    <property type="nucleotide sequence ID" value="NC_020514.1"/>
</dbReference>
<protein>
    <submittedName>
        <fullName evidence="1">Uncharacterized protein</fullName>
    </submittedName>
</protein>
<accession>K7AQ07</accession>
<reference evidence="1 2" key="1">
    <citation type="journal article" date="2013" name="Genome Announc.">
        <title>Complete Genome Sequence of Glaciecola psychrophila Strain 170T.</title>
        <authorList>
            <person name="Yin J."/>
            <person name="Chen J."/>
            <person name="Liu G."/>
            <person name="Yu Y."/>
            <person name="Song L."/>
            <person name="Wang X."/>
            <person name="Qu X."/>
        </authorList>
    </citation>
    <scope>NUCLEOTIDE SEQUENCE [LARGE SCALE GENOMIC DNA]</scope>
    <source>
        <strain evidence="1 2">170</strain>
    </source>
</reference>
<proteinExistence type="predicted"/>
<organism evidence="1 2">
    <name type="scientific">Paraglaciecola psychrophila 170</name>
    <dbReference type="NCBI Taxonomy" id="1129794"/>
    <lineage>
        <taxon>Bacteria</taxon>
        <taxon>Pseudomonadati</taxon>
        <taxon>Pseudomonadota</taxon>
        <taxon>Gammaproteobacteria</taxon>
        <taxon>Alteromonadales</taxon>
        <taxon>Alteromonadaceae</taxon>
        <taxon>Paraglaciecola</taxon>
    </lineage>
</organism>
<evidence type="ECO:0000313" key="1">
    <source>
        <dbReference type="EMBL" id="AGH43981.1"/>
    </source>
</evidence>
<keyword evidence="2" id="KW-1185">Reference proteome</keyword>
<dbReference type="Gene3D" id="3.30.720.110">
    <property type="match status" value="1"/>
</dbReference>
<dbReference type="OrthoDB" id="9806868at2"/>
<name>K7AQ07_9ALTE</name>
<sequence>MIASLGRYGDFENSFISPLKVGGVMPCTSIYVKVPEDIYKMVVEASAEIIDMLAEFQFGVKTFSCKDIEPHVWDY</sequence>
<gene>
    <name evidence="1" type="ORF">C427_1872</name>
</gene>
<dbReference type="Proteomes" id="UP000011864">
    <property type="component" value="Chromosome"/>
</dbReference>
<dbReference type="KEGG" id="gps:C427_1872"/>
<dbReference type="HOGENOM" id="CLU_2667779_0_0_6"/>
<evidence type="ECO:0000313" key="2">
    <source>
        <dbReference type="Proteomes" id="UP000011864"/>
    </source>
</evidence>
<dbReference type="EMBL" id="CP003837">
    <property type="protein sequence ID" value="AGH43981.1"/>
    <property type="molecule type" value="Genomic_DNA"/>
</dbReference>
<dbReference type="PATRIC" id="fig|1129794.4.peg.1854"/>